<gene>
    <name evidence="2" type="ORF">M0M42_04110</name>
</gene>
<accession>A0ABY4KSD2</accession>
<reference evidence="2 3" key="1">
    <citation type="submission" date="2022-04" db="EMBL/GenBank/DDBJ databases">
        <title>Pseudomonas knackmussii B09-2.</title>
        <authorList>
            <person name="Deng Y."/>
        </authorList>
    </citation>
    <scope>NUCLEOTIDE SEQUENCE [LARGE SCALE GENOMIC DNA]</scope>
    <source>
        <strain evidence="2 3">B09-2</strain>
    </source>
</reference>
<proteinExistence type="predicted"/>
<evidence type="ECO:0000313" key="3">
    <source>
        <dbReference type="Proteomes" id="UP000831189"/>
    </source>
</evidence>
<keyword evidence="1" id="KW-0812">Transmembrane</keyword>
<organism evidence="2 3">
    <name type="scientific">Pseudomonas knackmussii</name>
    <dbReference type="NCBI Taxonomy" id="65741"/>
    <lineage>
        <taxon>Bacteria</taxon>
        <taxon>Pseudomonadati</taxon>
        <taxon>Pseudomonadota</taxon>
        <taxon>Gammaproteobacteria</taxon>
        <taxon>Pseudomonadales</taxon>
        <taxon>Pseudomonadaceae</taxon>
        <taxon>Pseudomonas</taxon>
    </lineage>
</organism>
<keyword evidence="3" id="KW-1185">Reference proteome</keyword>
<evidence type="ECO:0000256" key="1">
    <source>
        <dbReference type="SAM" id="Phobius"/>
    </source>
</evidence>
<keyword evidence="1" id="KW-0472">Membrane</keyword>
<name>A0ABY4KSD2_9PSED</name>
<dbReference type="Proteomes" id="UP000831189">
    <property type="component" value="Chromosome"/>
</dbReference>
<feature type="transmembrane region" description="Helical" evidence="1">
    <location>
        <begin position="12"/>
        <end position="40"/>
    </location>
</feature>
<feature type="transmembrane region" description="Helical" evidence="1">
    <location>
        <begin position="155"/>
        <end position="181"/>
    </location>
</feature>
<protein>
    <submittedName>
        <fullName evidence="2">Uncharacterized protein</fullName>
    </submittedName>
</protein>
<dbReference type="EMBL" id="CP096208">
    <property type="protein sequence ID" value="UPQ83599.1"/>
    <property type="molecule type" value="Genomic_DNA"/>
</dbReference>
<sequence>MSRKKKQESNPAGLVIMLVGWLVFLFTLLATSFIWLGWLISELLYARHPRIPDESDILLDVEEEHELSGNLERTRAIEDRLEQIDSEGQQLRRRKDGLFHAGSALGARLNAEITELVEERSDCQAICHELLQLPAERIRQWSAPLGRLLGFRWAISTYVSCLAYGVILAPSSAVALHGVILRNLSEYLPALTLPLYGAMALSSIVAVCIGGTAYLFYNRYFYNHYAAQFEGR</sequence>
<feature type="transmembrane region" description="Helical" evidence="1">
    <location>
        <begin position="193"/>
        <end position="217"/>
    </location>
</feature>
<keyword evidence="1" id="KW-1133">Transmembrane helix</keyword>
<evidence type="ECO:0000313" key="2">
    <source>
        <dbReference type="EMBL" id="UPQ83599.1"/>
    </source>
</evidence>